<keyword evidence="3" id="KW-0175">Coiled coil</keyword>
<keyword evidence="2" id="KW-0812">Transmembrane</keyword>
<dbReference type="NCBIfam" id="TIGR01845">
    <property type="entry name" value="outer_NodT"/>
    <property type="match status" value="1"/>
</dbReference>
<dbReference type="PANTHER" id="PTHR30203:SF33">
    <property type="entry name" value="BLR4455 PROTEIN"/>
    <property type="match status" value="1"/>
</dbReference>
<keyword evidence="2" id="KW-0564">Palmitate</keyword>
<evidence type="ECO:0000256" key="3">
    <source>
        <dbReference type="SAM" id="Coils"/>
    </source>
</evidence>
<sequence length="463" mass="50666">MIMKKQIIGIVCVAAMMSSCHIYKSYDRPETIDASGIYRDPASPTDTLAVSDTANMGNLPWREVFRDAKLQALIEEGLANNVDMQAAALRVQEAKVMLTAAKLSYLPSINLAPQGTTTSMGGGNYVKAYQLPVAASWEIDLFGKILNTKRGQKVAYEQSQYAEQAVRSQIICGIANVYYSLLMLDRQVEITTETAAIYKENVRVMEAMKIAGMTTEAAVAQMRAASHQVEASLMDLKRQVRETENSLAVLLAKAPQTIERSTLDEQVMPEELAAGVPMQLLENRPDVKMAEMTLAAAYYTTNSARAAFYPGLNITGMAGWTNGSGITVSNPGEFMLQALASLAQPIFNNGKLIANLKVSKAEEKIAQMNYQQTILEAGKEVSDALYLFDTQNKKLVEDRGQVEQLDKAVTYTKALFQSGDATYLEILTAQQNLLSAQLSEVADNFQRMQAVINLYSALGGGRN</sequence>
<keyword evidence="2" id="KW-0449">Lipoprotein</keyword>
<evidence type="ECO:0000256" key="1">
    <source>
        <dbReference type="ARBA" id="ARBA00007613"/>
    </source>
</evidence>
<dbReference type="Proteomes" id="UP000722357">
    <property type="component" value="Unassembled WGS sequence"/>
</dbReference>
<evidence type="ECO:0000313" key="4">
    <source>
        <dbReference type="EMBL" id="HJF80627.1"/>
    </source>
</evidence>
<evidence type="ECO:0000313" key="5">
    <source>
        <dbReference type="Proteomes" id="UP000722357"/>
    </source>
</evidence>
<comment type="caution">
    <text evidence="4">The sequence shown here is derived from an EMBL/GenBank/DDBJ whole genome shotgun (WGS) entry which is preliminary data.</text>
</comment>
<dbReference type="GO" id="GO:0005886">
    <property type="term" value="C:plasma membrane"/>
    <property type="evidence" value="ECO:0007669"/>
    <property type="project" value="UniProtKB-SubCell"/>
</dbReference>
<name>A0A921HH08_9BACT</name>
<proteinExistence type="inferred from homology"/>
<dbReference type="EMBL" id="DYWE01000034">
    <property type="protein sequence ID" value="HJF80627.1"/>
    <property type="molecule type" value="Genomic_DNA"/>
</dbReference>
<dbReference type="Pfam" id="PF02321">
    <property type="entry name" value="OEP"/>
    <property type="match status" value="2"/>
</dbReference>
<gene>
    <name evidence="4" type="ORF">K8V40_03100</name>
</gene>
<feature type="coiled-coil region" evidence="3">
    <location>
        <begin position="226"/>
        <end position="253"/>
    </location>
</feature>
<evidence type="ECO:0000256" key="2">
    <source>
        <dbReference type="RuleBase" id="RU362097"/>
    </source>
</evidence>
<dbReference type="Gene3D" id="2.20.200.10">
    <property type="entry name" value="Outer membrane efflux proteins (OEP)"/>
    <property type="match status" value="1"/>
</dbReference>
<dbReference type="InterPro" id="IPR010131">
    <property type="entry name" value="MdtP/NodT-like"/>
</dbReference>
<reference evidence="4" key="2">
    <citation type="submission" date="2021-09" db="EMBL/GenBank/DDBJ databases">
        <authorList>
            <person name="Gilroy R."/>
        </authorList>
    </citation>
    <scope>NUCLEOTIDE SEQUENCE</scope>
    <source>
        <strain evidence="4">9794</strain>
    </source>
</reference>
<keyword evidence="2" id="KW-0472">Membrane</keyword>
<comment type="similarity">
    <text evidence="1 2">Belongs to the outer membrane factor (OMF) (TC 1.B.17) family.</text>
</comment>
<accession>A0A921HH08</accession>
<organism evidence="4 5">
    <name type="scientific">Phocaeicola plebeius</name>
    <dbReference type="NCBI Taxonomy" id="310297"/>
    <lineage>
        <taxon>Bacteria</taxon>
        <taxon>Pseudomonadati</taxon>
        <taxon>Bacteroidota</taxon>
        <taxon>Bacteroidia</taxon>
        <taxon>Bacteroidales</taxon>
        <taxon>Bacteroidaceae</taxon>
        <taxon>Phocaeicola</taxon>
    </lineage>
</organism>
<dbReference type="PROSITE" id="PS51257">
    <property type="entry name" value="PROKAR_LIPOPROTEIN"/>
    <property type="match status" value="1"/>
</dbReference>
<dbReference type="Gene3D" id="1.20.1600.10">
    <property type="entry name" value="Outer membrane efflux proteins (OEP)"/>
    <property type="match status" value="1"/>
</dbReference>
<reference evidence="4" key="1">
    <citation type="journal article" date="2021" name="PeerJ">
        <title>Extensive microbial diversity within the chicken gut microbiome revealed by metagenomics and culture.</title>
        <authorList>
            <person name="Gilroy R."/>
            <person name="Ravi A."/>
            <person name="Getino M."/>
            <person name="Pursley I."/>
            <person name="Horton D.L."/>
            <person name="Alikhan N.F."/>
            <person name="Baker D."/>
            <person name="Gharbi K."/>
            <person name="Hall N."/>
            <person name="Watson M."/>
            <person name="Adriaenssens E.M."/>
            <person name="Foster-Nyarko E."/>
            <person name="Jarju S."/>
            <person name="Secka A."/>
            <person name="Antonio M."/>
            <person name="Oren A."/>
            <person name="Chaudhuri R.R."/>
            <person name="La Ragione R."/>
            <person name="Hildebrand F."/>
            <person name="Pallen M.J."/>
        </authorList>
    </citation>
    <scope>NUCLEOTIDE SEQUENCE</scope>
    <source>
        <strain evidence="4">9794</strain>
    </source>
</reference>
<comment type="subcellular location">
    <subcellularLocation>
        <location evidence="2">Cell membrane</location>
        <topology evidence="2">Lipid-anchor</topology>
    </subcellularLocation>
</comment>
<protein>
    <submittedName>
        <fullName evidence="4">TolC family protein</fullName>
    </submittedName>
</protein>
<dbReference type="RefSeq" id="WP_304260919.1">
    <property type="nucleotide sequence ID" value="NZ_CATXUT010000008.1"/>
</dbReference>
<dbReference type="SUPFAM" id="SSF56954">
    <property type="entry name" value="Outer membrane efflux proteins (OEP)"/>
    <property type="match status" value="1"/>
</dbReference>
<dbReference type="PANTHER" id="PTHR30203">
    <property type="entry name" value="OUTER MEMBRANE CATION EFFLUX PROTEIN"/>
    <property type="match status" value="1"/>
</dbReference>
<dbReference type="GO" id="GO:0015562">
    <property type="term" value="F:efflux transmembrane transporter activity"/>
    <property type="evidence" value="ECO:0007669"/>
    <property type="project" value="InterPro"/>
</dbReference>
<keyword evidence="2" id="KW-1134">Transmembrane beta strand</keyword>
<dbReference type="InterPro" id="IPR003423">
    <property type="entry name" value="OMP_efflux"/>
</dbReference>
<dbReference type="AlphaFoldDB" id="A0A921HH08"/>